<evidence type="ECO:0000259" key="1">
    <source>
        <dbReference type="Pfam" id="PF12728"/>
    </source>
</evidence>
<dbReference type="Proteomes" id="UP001370100">
    <property type="component" value="Unassembled WGS sequence"/>
</dbReference>
<dbReference type="RefSeq" id="WP_337712586.1">
    <property type="nucleotide sequence ID" value="NZ_JBBEGL010000002.1"/>
</dbReference>
<protein>
    <submittedName>
        <fullName evidence="2">Helix-turn-helix domain-containing protein</fullName>
    </submittedName>
</protein>
<gene>
    <name evidence="2" type="ORF">WCD41_06515</name>
</gene>
<dbReference type="EMBL" id="JBBEGL010000002">
    <property type="protein sequence ID" value="MEJ2886098.1"/>
    <property type="molecule type" value="Genomic_DNA"/>
</dbReference>
<proteinExistence type="predicted"/>
<reference evidence="2 3" key="1">
    <citation type="submission" date="2024-03" db="EMBL/GenBank/DDBJ databases">
        <title>Actinomycetospora sp. OC33-EN06, a novel actinomycete isolated from wild orchid (Aerides multiflora).</title>
        <authorList>
            <person name="Suriyachadkun C."/>
        </authorList>
    </citation>
    <scope>NUCLEOTIDE SEQUENCE [LARGE SCALE GENOMIC DNA]</scope>
    <source>
        <strain evidence="2 3">OC33-EN06</strain>
    </source>
</reference>
<name>A0ABU8N136_9PSEU</name>
<organism evidence="2 3">
    <name type="scientific">Actinomycetospora aeridis</name>
    <dbReference type="NCBI Taxonomy" id="3129231"/>
    <lineage>
        <taxon>Bacteria</taxon>
        <taxon>Bacillati</taxon>
        <taxon>Actinomycetota</taxon>
        <taxon>Actinomycetes</taxon>
        <taxon>Pseudonocardiales</taxon>
        <taxon>Pseudonocardiaceae</taxon>
        <taxon>Actinomycetospora</taxon>
    </lineage>
</organism>
<dbReference type="InterPro" id="IPR010093">
    <property type="entry name" value="SinI_DNA-bd"/>
</dbReference>
<dbReference type="InterPro" id="IPR041657">
    <property type="entry name" value="HTH_17"/>
</dbReference>
<comment type="caution">
    <text evidence="2">The sequence shown here is derived from an EMBL/GenBank/DDBJ whole genome shotgun (WGS) entry which is preliminary data.</text>
</comment>
<evidence type="ECO:0000313" key="2">
    <source>
        <dbReference type="EMBL" id="MEJ2886098.1"/>
    </source>
</evidence>
<evidence type="ECO:0000313" key="3">
    <source>
        <dbReference type="Proteomes" id="UP001370100"/>
    </source>
</evidence>
<dbReference type="InterPro" id="IPR009061">
    <property type="entry name" value="DNA-bd_dom_put_sf"/>
</dbReference>
<keyword evidence="3" id="KW-1185">Reference proteome</keyword>
<feature type="domain" description="Helix-turn-helix" evidence="1">
    <location>
        <begin position="10"/>
        <end position="54"/>
    </location>
</feature>
<dbReference type="SUPFAM" id="SSF46955">
    <property type="entry name" value="Putative DNA-binding domain"/>
    <property type="match status" value="1"/>
</dbReference>
<accession>A0ABU8N136</accession>
<dbReference type="Pfam" id="PF12728">
    <property type="entry name" value="HTH_17"/>
    <property type="match status" value="1"/>
</dbReference>
<sequence>MLDLEKYPALLTTAEVAEATGLSVRRIRTMIASGELPYRNAGRAILVPKSVMSEVFEPTLAGAKLARAATSDASS</sequence>
<dbReference type="NCBIfam" id="TIGR01764">
    <property type="entry name" value="excise"/>
    <property type="match status" value="1"/>
</dbReference>